<evidence type="ECO:0000313" key="1">
    <source>
        <dbReference type="EMBL" id="KRK36999.1"/>
    </source>
</evidence>
<dbReference type="AlphaFoldDB" id="A0A0R1H351"/>
<dbReference type="GeneID" id="94553640"/>
<dbReference type="EMBL" id="AZCV01000008">
    <property type="protein sequence ID" value="KRK36999.1"/>
    <property type="molecule type" value="Genomic_DNA"/>
</dbReference>
<reference evidence="1 2" key="1">
    <citation type="journal article" date="2015" name="Genome Announc.">
        <title>Expanding the biotechnology potential of lactobacilli through comparative genomics of 213 strains and associated genera.</title>
        <authorList>
            <person name="Sun Z."/>
            <person name="Harris H.M."/>
            <person name="McCann A."/>
            <person name="Guo C."/>
            <person name="Argimon S."/>
            <person name="Zhang W."/>
            <person name="Yang X."/>
            <person name="Jeffery I.B."/>
            <person name="Cooney J.C."/>
            <person name="Kagawa T.F."/>
            <person name="Liu W."/>
            <person name="Song Y."/>
            <person name="Salvetti E."/>
            <person name="Wrobel A."/>
            <person name="Rasinkangas P."/>
            <person name="Parkhill J."/>
            <person name="Rea M.C."/>
            <person name="O'Sullivan O."/>
            <person name="Ritari J."/>
            <person name="Douillard F.P."/>
            <person name="Paul Ross R."/>
            <person name="Yang R."/>
            <person name="Briner A.E."/>
            <person name="Felis G.E."/>
            <person name="de Vos W.M."/>
            <person name="Barrangou R."/>
            <person name="Klaenhammer T.R."/>
            <person name="Caufield P.W."/>
            <person name="Cui Y."/>
            <person name="Zhang H."/>
            <person name="O'Toole P.W."/>
        </authorList>
    </citation>
    <scope>NUCLEOTIDE SEQUENCE [LARGE SCALE GENOMIC DNA]</scope>
    <source>
        <strain evidence="1 2">DSM 20534</strain>
    </source>
</reference>
<comment type="caution">
    <text evidence="1">The sequence shown here is derived from an EMBL/GenBank/DDBJ whole genome shotgun (WGS) entry which is preliminary data.</text>
</comment>
<dbReference type="PATRIC" id="fig|1423722.3.peg.1528"/>
<dbReference type="Proteomes" id="UP000050909">
    <property type="component" value="Unassembled WGS sequence"/>
</dbReference>
<sequence>MVIIDVYGKITKIKLSDKLKLYISNVSDDWKESIIEDMLQEIRQQKVDMADNLKRYGKTFQTEYSISYLKEIVHANVEDYTKYNLDSIESCLQCLVDNMICLFFDYEYQDMPFFDWTSNCFDGRFCEEDYAEKVMYFSNFVNHDIQNGIHMNCIYTSNMNPKEHTRILSNLSFRIDSNFKGCRTTDDYITELKKMGNRIDSILKSENDYYKLDYIMNGIYSDNSYNQNHYLKTFTLLELVLLKPNQNTNEIDKLLIPYLDKKYGEVSSEVAKLLRQMRNKIGHGDFKGFNEKAEKFAQKFMKHFHFDYTEYSRLNWVLLHTCCLLDDLLRITIFQQLKVTK</sequence>
<gene>
    <name evidence="1" type="ORF">FC62_GL001503</name>
</gene>
<organism evidence="1 2">
    <name type="scientific">Amylolactobacillus amylotrophicus DSM 20534</name>
    <dbReference type="NCBI Taxonomy" id="1423722"/>
    <lineage>
        <taxon>Bacteria</taxon>
        <taxon>Bacillati</taxon>
        <taxon>Bacillota</taxon>
        <taxon>Bacilli</taxon>
        <taxon>Lactobacillales</taxon>
        <taxon>Lactobacillaceae</taxon>
        <taxon>Amylolactobacillus</taxon>
    </lineage>
</organism>
<name>A0A0R1H351_9LACO</name>
<accession>A0A0R1H351</accession>
<evidence type="ECO:0008006" key="3">
    <source>
        <dbReference type="Google" id="ProtNLM"/>
    </source>
</evidence>
<keyword evidence="2" id="KW-1185">Reference proteome</keyword>
<dbReference type="RefSeq" id="WP_000234705.1">
    <property type="nucleotide sequence ID" value="NZ_AZCV01000008.1"/>
</dbReference>
<evidence type="ECO:0000313" key="2">
    <source>
        <dbReference type="Proteomes" id="UP000050909"/>
    </source>
</evidence>
<proteinExistence type="predicted"/>
<protein>
    <recommendedName>
        <fullName evidence="3">Apea-like HEPN domain-containing protein</fullName>
    </recommendedName>
</protein>